<gene>
    <name evidence="2" type="ORF">HMPREF9123_2528</name>
</gene>
<feature type="non-terminal residue" evidence="2">
    <location>
        <position position="1"/>
    </location>
</feature>
<accession>F2BFM1</accession>
<protein>
    <submittedName>
        <fullName evidence="2">Uncharacterized protein</fullName>
    </submittedName>
</protein>
<sequence length="59" mass="6651">QPPRPPPKWCRSKPAATDGRANGQRQPFFRRPAAVLPRVCRHPACRRFGFSSKKAPPQS</sequence>
<dbReference type="AlphaFoldDB" id="F2BFM1"/>
<dbReference type="Proteomes" id="UP000004105">
    <property type="component" value="Unassembled WGS sequence"/>
</dbReference>
<dbReference type="EMBL" id="AFAY01000051">
    <property type="protein sequence ID" value="EGF08220.1"/>
    <property type="molecule type" value="Genomic_DNA"/>
</dbReference>
<organism evidence="2 3">
    <name type="scientific">Neisseria bacilliformis ATCC BAA-1200</name>
    <dbReference type="NCBI Taxonomy" id="888742"/>
    <lineage>
        <taxon>Bacteria</taxon>
        <taxon>Pseudomonadati</taxon>
        <taxon>Pseudomonadota</taxon>
        <taxon>Betaproteobacteria</taxon>
        <taxon>Neisseriales</taxon>
        <taxon>Neisseriaceae</taxon>
        <taxon>Neisseria</taxon>
    </lineage>
</organism>
<reference evidence="2 3" key="1">
    <citation type="submission" date="2011-02" db="EMBL/GenBank/DDBJ databases">
        <authorList>
            <person name="Muzny D."/>
            <person name="Qin X."/>
            <person name="Deng J."/>
            <person name="Jiang H."/>
            <person name="Liu Y."/>
            <person name="Qu J."/>
            <person name="Song X.-Z."/>
            <person name="Zhang L."/>
            <person name="Thornton R."/>
            <person name="Coyle M."/>
            <person name="Francisco L."/>
            <person name="Jackson L."/>
            <person name="Javaid M."/>
            <person name="Korchina V."/>
            <person name="Kovar C."/>
            <person name="Mata R."/>
            <person name="Mathew T."/>
            <person name="Ngo R."/>
            <person name="Nguyen L."/>
            <person name="Nguyen N."/>
            <person name="Okwuonu G."/>
            <person name="Ongeri F."/>
            <person name="Pham C."/>
            <person name="Simmons D."/>
            <person name="Wilczek-Boney K."/>
            <person name="Hale W."/>
            <person name="Jakkamsetti A."/>
            <person name="Pham P."/>
            <person name="Ruth R."/>
            <person name="San Lucas F."/>
            <person name="Warren J."/>
            <person name="Zhang J."/>
            <person name="Zhao Z."/>
            <person name="Zhou C."/>
            <person name="Zhu D."/>
            <person name="Lee S."/>
            <person name="Bess C."/>
            <person name="Blankenburg K."/>
            <person name="Forbes L."/>
            <person name="Fu Q."/>
            <person name="Gubbala S."/>
            <person name="Hirani K."/>
            <person name="Jayaseelan J.C."/>
            <person name="Lara F."/>
            <person name="Munidasa M."/>
            <person name="Palculict T."/>
            <person name="Patil S."/>
            <person name="Pu L.-L."/>
            <person name="Saada N."/>
            <person name="Tang L."/>
            <person name="Weissenberger G."/>
            <person name="Zhu Y."/>
            <person name="Hemphill L."/>
            <person name="Shang Y."/>
            <person name="Youmans B."/>
            <person name="Ayvaz T."/>
            <person name="Ross M."/>
            <person name="Santibanez J."/>
            <person name="Aqrawi P."/>
            <person name="Gross S."/>
            <person name="Joshi V."/>
            <person name="Fowler G."/>
            <person name="Nazareth L."/>
            <person name="Reid J."/>
            <person name="Worley K."/>
            <person name="Petrosino J."/>
            <person name="Highlander S."/>
            <person name="Gibbs R."/>
        </authorList>
    </citation>
    <scope>NUCLEOTIDE SEQUENCE [LARGE SCALE GENOMIC DNA]</scope>
    <source>
        <strain evidence="2 3">ATCC BAA-1200</strain>
    </source>
</reference>
<keyword evidence="3" id="KW-1185">Reference proteome</keyword>
<evidence type="ECO:0000313" key="3">
    <source>
        <dbReference type="Proteomes" id="UP000004105"/>
    </source>
</evidence>
<evidence type="ECO:0000256" key="1">
    <source>
        <dbReference type="SAM" id="MobiDB-lite"/>
    </source>
</evidence>
<evidence type="ECO:0000313" key="2">
    <source>
        <dbReference type="EMBL" id="EGF08220.1"/>
    </source>
</evidence>
<name>F2BFM1_9NEIS</name>
<proteinExistence type="predicted"/>
<comment type="caution">
    <text evidence="2">The sequence shown here is derived from an EMBL/GenBank/DDBJ whole genome shotgun (WGS) entry which is preliminary data.</text>
</comment>
<dbReference type="HOGENOM" id="CLU_2947245_0_0_4"/>
<feature type="region of interest" description="Disordered" evidence="1">
    <location>
        <begin position="1"/>
        <end position="30"/>
    </location>
</feature>